<protein>
    <submittedName>
        <fullName evidence="2">DegV family protein with EDD domain</fullName>
    </submittedName>
</protein>
<dbReference type="Proteomes" id="UP000292927">
    <property type="component" value="Unassembled WGS sequence"/>
</dbReference>
<dbReference type="Gene3D" id="3.30.1180.10">
    <property type="match status" value="1"/>
</dbReference>
<name>A0A4Q7PKH5_9FIRM</name>
<dbReference type="EMBL" id="SGXF01000003">
    <property type="protein sequence ID" value="RZT00569.1"/>
    <property type="molecule type" value="Genomic_DNA"/>
</dbReference>
<accession>A0A4Q7PKH5</accession>
<dbReference type="GO" id="GO:0008289">
    <property type="term" value="F:lipid binding"/>
    <property type="evidence" value="ECO:0007669"/>
    <property type="project" value="UniProtKB-KW"/>
</dbReference>
<dbReference type="RefSeq" id="WP_130435177.1">
    <property type="nucleotide sequence ID" value="NZ_SGXF01000003.1"/>
</dbReference>
<dbReference type="NCBIfam" id="TIGR00762">
    <property type="entry name" value="DegV"/>
    <property type="match status" value="1"/>
</dbReference>
<dbReference type="InterPro" id="IPR043168">
    <property type="entry name" value="DegV_C"/>
</dbReference>
<dbReference type="InterPro" id="IPR003797">
    <property type="entry name" value="DegV"/>
</dbReference>
<dbReference type="Gene3D" id="3.40.50.10170">
    <property type="match status" value="1"/>
</dbReference>
<dbReference type="Pfam" id="PF02645">
    <property type="entry name" value="DegV"/>
    <property type="match status" value="1"/>
</dbReference>
<keyword evidence="1" id="KW-0446">Lipid-binding</keyword>
<dbReference type="SUPFAM" id="SSF82549">
    <property type="entry name" value="DAK1/DegV-like"/>
    <property type="match status" value="1"/>
</dbReference>
<comment type="caution">
    <text evidence="2">The sequence shown here is derived from an EMBL/GenBank/DDBJ whole genome shotgun (WGS) entry which is preliminary data.</text>
</comment>
<evidence type="ECO:0000313" key="3">
    <source>
        <dbReference type="Proteomes" id="UP000292927"/>
    </source>
</evidence>
<dbReference type="PANTHER" id="PTHR33434:SF2">
    <property type="entry name" value="FATTY ACID-BINDING PROTEIN TM_1468"/>
    <property type="match status" value="1"/>
</dbReference>
<evidence type="ECO:0000256" key="1">
    <source>
        <dbReference type="ARBA" id="ARBA00023121"/>
    </source>
</evidence>
<gene>
    <name evidence="2" type="ORF">EV209_1892</name>
</gene>
<dbReference type="PROSITE" id="PS51482">
    <property type="entry name" value="DEGV"/>
    <property type="match status" value="1"/>
</dbReference>
<sequence length="300" mass="32930">MYQIISDGSCDLGPELAEQYGIHVVPFYVSLDGEVYRKEIAEVGVLDFYQEMIDHPKACPKSSLPSVQDFINAFLPYAEKGTDIICLCITTKFSGSYNSAVAARSAVLEKYPDIKITVIDTTVNTVLQGLVAVEAARMRQAGLSYEDLVKRIGEIKHTGRIFFTIANMDYLLKGGRAGKVAGMVTNWLSLRPVITLKQGEIFLGGIARSRKKSLDKVVQKLTEHFEKHGLDPQKYSFALGAGINHEEAVPFQDKVLEALNGQLPKDSLPIRQIGATIGVHTGPYPLGIGIVERWDAGRSS</sequence>
<dbReference type="AlphaFoldDB" id="A0A4Q7PKH5"/>
<dbReference type="OrthoDB" id="9781230at2"/>
<dbReference type="InterPro" id="IPR050270">
    <property type="entry name" value="DegV_domain_contain"/>
</dbReference>
<proteinExistence type="predicted"/>
<evidence type="ECO:0000313" key="2">
    <source>
        <dbReference type="EMBL" id="RZT00569.1"/>
    </source>
</evidence>
<dbReference type="PANTHER" id="PTHR33434">
    <property type="entry name" value="DEGV DOMAIN-CONTAINING PROTEIN DR_1986-RELATED"/>
    <property type="match status" value="1"/>
</dbReference>
<reference evidence="2 3" key="1">
    <citation type="submission" date="2019-02" db="EMBL/GenBank/DDBJ databases">
        <title>Genomic Encyclopedia of Type Strains, Phase IV (KMG-IV): sequencing the most valuable type-strain genomes for metagenomic binning, comparative biology and taxonomic classification.</title>
        <authorList>
            <person name="Goeker M."/>
        </authorList>
    </citation>
    <scope>NUCLEOTIDE SEQUENCE [LARGE SCALE GENOMIC DNA]</scope>
    <source>
        <strain evidence="2 3">DSM 29486</strain>
    </source>
</reference>
<organism evidence="2 3">
    <name type="scientific">Cuneatibacter caecimuris</name>
    <dbReference type="NCBI Taxonomy" id="1796618"/>
    <lineage>
        <taxon>Bacteria</taxon>
        <taxon>Bacillati</taxon>
        <taxon>Bacillota</taxon>
        <taxon>Clostridia</taxon>
        <taxon>Lachnospirales</taxon>
        <taxon>Lachnospiraceae</taxon>
        <taxon>Cuneatibacter</taxon>
    </lineage>
</organism>
<keyword evidence="3" id="KW-1185">Reference proteome</keyword>